<dbReference type="InterPro" id="IPR034593">
    <property type="entry name" value="DgoD-like"/>
</dbReference>
<sequence>MEIAEIHHWLVRAPFSIPVEWGSGTRLGTTRLICRIRTRSGHEGWGETQCLIDSTPAAFGTAAELVHGWDIRNVEGFHRLILGAGYYHHQRAAVYAIAALEMAMWDALGRALGQPLWALWGGKWRDEVRATGYVFASDPAEARRQLQLHADRGHEAFKIKIGMGADSDIALTEAARQEVGSADIRLDVNGAWTRPTAKRQLARLAEFAPNWVEQPLELSDLKGSAELRGQPIPIVLDEATYTLSDVSVALDAGAMDAALLDPHQAGGLWQCIKAAALCEAQGVPVGLHSGGELAISQAAYIHLAACIPNMTIPIDTERAWIGADVSPEPPALRDGGYAVSDRCGLGVDIDEALVEAIAVDKIEGAYLDAARPGWFPTKPSY</sequence>
<dbReference type="GO" id="GO:0008872">
    <property type="term" value="F:glucarate dehydratase activity"/>
    <property type="evidence" value="ECO:0007669"/>
    <property type="project" value="UniProtKB-EC"/>
</dbReference>
<dbReference type="Proteomes" id="UP000037178">
    <property type="component" value="Unassembled WGS sequence"/>
</dbReference>
<dbReference type="Pfam" id="PF02746">
    <property type="entry name" value="MR_MLE_N"/>
    <property type="match status" value="1"/>
</dbReference>
<dbReference type="CDD" id="cd03316">
    <property type="entry name" value="MR_like"/>
    <property type="match status" value="1"/>
</dbReference>
<comment type="caution">
    <text evidence="5">The sequence shown here is derived from an EMBL/GenBank/DDBJ whole genome shotgun (WGS) entry which is preliminary data.</text>
</comment>
<evidence type="ECO:0000313" key="6">
    <source>
        <dbReference type="Proteomes" id="UP000037178"/>
    </source>
</evidence>
<evidence type="ECO:0000259" key="4">
    <source>
        <dbReference type="SMART" id="SM00922"/>
    </source>
</evidence>
<dbReference type="SUPFAM" id="SSF54826">
    <property type="entry name" value="Enolase N-terminal domain-like"/>
    <property type="match status" value="1"/>
</dbReference>
<evidence type="ECO:0000256" key="3">
    <source>
        <dbReference type="ARBA" id="ARBA00011973"/>
    </source>
</evidence>
<dbReference type="Gene3D" id="3.20.20.120">
    <property type="entry name" value="Enolase-like C-terminal domain"/>
    <property type="match status" value="1"/>
</dbReference>
<evidence type="ECO:0000256" key="1">
    <source>
        <dbReference type="ARBA" id="ARBA00001426"/>
    </source>
</evidence>
<reference evidence="5 6" key="1">
    <citation type="submission" date="2015-06" db="EMBL/GenBank/DDBJ databases">
        <title>Draft genome sequence of an Alphaproteobacteria species associated to the Mediterranean sponge Oscarella lobularis.</title>
        <authorList>
            <person name="Jourda C."/>
            <person name="Santini S."/>
            <person name="Claverie J.-M."/>
        </authorList>
    </citation>
    <scope>NUCLEOTIDE SEQUENCE [LARGE SCALE GENOMIC DNA]</scope>
    <source>
        <strain evidence="5">IGS</strain>
    </source>
</reference>
<dbReference type="EC" id="4.2.1.40" evidence="3"/>
<evidence type="ECO:0000313" key="5">
    <source>
        <dbReference type="EMBL" id="KMW58329.1"/>
    </source>
</evidence>
<protein>
    <recommendedName>
        <fullName evidence="3">glucarate dehydratase</fullName>
        <ecNumber evidence="3">4.2.1.40</ecNumber>
    </recommendedName>
</protein>
<dbReference type="STRING" id="1675527.AIOL_003302"/>
<gene>
    <name evidence="5" type="ORF">AIOL_003302</name>
</gene>
<feature type="domain" description="Mandelate racemase/muconate lactonizing enzyme C-terminal" evidence="4">
    <location>
        <begin position="139"/>
        <end position="233"/>
    </location>
</feature>
<dbReference type="InterPro" id="IPR029065">
    <property type="entry name" value="Enolase_C-like"/>
</dbReference>
<proteinExistence type="predicted"/>
<dbReference type="InterPro" id="IPR013341">
    <property type="entry name" value="Mandelate_racemase_N_dom"/>
</dbReference>
<dbReference type="InterPro" id="IPR018110">
    <property type="entry name" value="Mandel_Rmase/mucon_lact_enz_CS"/>
</dbReference>
<dbReference type="SFLD" id="SFLDS00001">
    <property type="entry name" value="Enolase"/>
    <property type="match status" value="1"/>
</dbReference>
<dbReference type="SUPFAM" id="SSF51604">
    <property type="entry name" value="Enolase C-terminal domain-like"/>
    <property type="match status" value="1"/>
</dbReference>
<dbReference type="GO" id="GO:0016853">
    <property type="term" value="F:isomerase activity"/>
    <property type="evidence" value="ECO:0007669"/>
    <property type="project" value="UniProtKB-KW"/>
</dbReference>
<comment type="pathway">
    <text evidence="2">Carbohydrate acid metabolism; D-glucarate degradation; 2,5-dioxopentanoate from D-glucarate: step 1/2.</text>
</comment>
<dbReference type="OrthoDB" id="9802699at2"/>
<dbReference type="PANTHER" id="PTHR48080">
    <property type="entry name" value="D-GALACTONATE DEHYDRATASE-RELATED"/>
    <property type="match status" value="1"/>
</dbReference>
<dbReference type="EMBL" id="LFTY01000002">
    <property type="protein sequence ID" value="KMW58329.1"/>
    <property type="molecule type" value="Genomic_DNA"/>
</dbReference>
<dbReference type="Gene3D" id="3.30.390.10">
    <property type="entry name" value="Enolase-like, N-terminal domain"/>
    <property type="match status" value="1"/>
</dbReference>
<dbReference type="InterPro" id="IPR036849">
    <property type="entry name" value="Enolase-like_C_sf"/>
</dbReference>
<dbReference type="Pfam" id="PF13378">
    <property type="entry name" value="MR_MLE_C"/>
    <property type="match status" value="1"/>
</dbReference>
<dbReference type="PANTHER" id="PTHR48080:SF4">
    <property type="entry name" value="GLUCARATE DEHYDRATASE"/>
    <property type="match status" value="1"/>
</dbReference>
<keyword evidence="5" id="KW-0413">Isomerase</keyword>
<dbReference type="PROSITE" id="PS00909">
    <property type="entry name" value="MR_MLE_2"/>
    <property type="match status" value="1"/>
</dbReference>
<dbReference type="InterPro" id="IPR029017">
    <property type="entry name" value="Enolase-like_N"/>
</dbReference>
<keyword evidence="6" id="KW-1185">Reference proteome</keyword>
<dbReference type="RefSeq" id="WP_049643948.1">
    <property type="nucleotide sequence ID" value="NZ_LFTY01000002.1"/>
</dbReference>
<comment type="catalytic activity">
    <reaction evidence="1">
        <text>D-glucarate = 5-dehydro-4-deoxy-D-glucarate + H2O</text>
        <dbReference type="Rhea" id="RHEA:14573"/>
        <dbReference type="ChEBI" id="CHEBI:15377"/>
        <dbReference type="ChEBI" id="CHEBI:30612"/>
        <dbReference type="ChEBI" id="CHEBI:42819"/>
        <dbReference type="EC" id="4.2.1.40"/>
    </reaction>
</comment>
<dbReference type="InterPro" id="IPR013342">
    <property type="entry name" value="Mandelate_racemase_C"/>
</dbReference>
<dbReference type="GO" id="GO:0000287">
    <property type="term" value="F:magnesium ion binding"/>
    <property type="evidence" value="ECO:0007669"/>
    <property type="project" value="UniProtKB-ARBA"/>
</dbReference>
<accession>A0A0J9E9I3</accession>
<organism evidence="5 6">
    <name type="scientific">Candidatus Rhodobacter oscarellae</name>
    <dbReference type="NCBI Taxonomy" id="1675527"/>
    <lineage>
        <taxon>Bacteria</taxon>
        <taxon>Pseudomonadati</taxon>
        <taxon>Pseudomonadota</taxon>
        <taxon>Alphaproteobacteria</taxon>
        <taxon>Rhodobacterales</taxon>
        <taxon>Rhodobacter group</taxon>
        <taxon>Rhodobacter</taxon>
    </lineage>
</organism>
<evidence type="ECO:0000256" key="2">
    <source>
        <dbReference type="ARBA" id="ARBA00005183"/>
    </source>
</evidence>
<dbReference type="SFLD" id="SFLDG00180">
    <property type="entry name" value="muconate_cycloisomerase"/>
    <property type="match status" value="1"/>
</dbReference>
<dbReference type="SMART" id="SM00922">
    <property type="entry name" value="MR_MLE"/>
    <property type="match status" value="1"/>
</dbReference>
<dbReference type="PATRIC" id="fig|1675527.3.peg.3452"/>
<name>A0A0J9E9I3_9RHOB</name>
<dbReference type="AlphaFoldDB" id="A0A0J9E9I3"/>
<dbReference type="GO" id="GO:0009063">
    <property type="term" value="P:amino acid catabolic process"/>
    <property type="evidence" value="ECO:0007669"/>
    <property type="project" value="InterPro"/>
</dbReference>